<dbReference type="SUPFAM" id="SSF57783">
    <property type="entry name" value="Zinc beta-ribbon"/>
    <property type="match status" value="1"/>
</dbReference>
<sequence length="384" mass="41863">MTRDDGRRYLAKSIPIMDVAHRLGISGLSRAGVEHVGACPVCGDGGKRHPDRFAINPARGVYICRQCSSGGDGLALVQFVMGCDFKAALSYLAGEEDVQPDPAELSRRRAAAEEQARKQADYAAQSRARAIRDAREIWHTAQSGAGTAVEAYLAGRGIRLPEWPPTLRYLPHHPYRKYFAGRGVVDWFHGPCMIAAIQDRNGRVTAVHQTFLDPDRPGRKRLVVAPDGSAVDEKGKPWPAKLVRGSKKGGAIRLTRFNDTGLMIMGEGIETTLSPLTAGIRTDAVYWAGVDLGNMGGIMEKTPGARWSGQPDLQDGDAWLPPDGITRLVFIQDGDSDPNSTRAKLLSGLRRAAHHHPGLQGWIVKAEQGRDLNDMLRKAPENDE</sequence>
<keyword evidence="5" id="KW-1185">Reference proteome</keyword>
<organism evidence="4 5">
    <name type="scientific">Tritonibacter scottomollicae</name>
    <name type="common">Epibacterium scottomollicae</name>
    <dbReference type="NCBI Taxonomy" id="483013"/>
    <lineage>
        <taxon>Bacteria</taxon>
        <taxon>Pseudomonadati</taxon>
        <taxon>Pseudomonadota</taxon>
        <taxon>Alphaproteobacteria</taxon>
        <taxon>Rhodobacterales</taxon>
        <taxon>Paracoccaceae</taxon>
        <taxon>Tritonibacter</taxon>
    </lineage>
</organism>
<dbReference type="EMBL" id="CP136704">
    <property type="protein sequence ID" value="WOI32865.1"/>
    <property type="molecule type" value="Genomic_DNA"/>
</dbReference>
<dbReference type="Pfam" id="PF23639">
    <property type="entry name" value="DUF7146"/>
    <property type="match status" value="1"/>
</dbReference>
<reference evidence="4 5" key="1">
    <citation type="submission" date="2023-10" db="EMBL/GenBank/DDBJ databases">
        <title>Eight complete genome sequences of bacteria isolated from laboratory stock of Giant Kelp gametophytes.</title>
        <authorList>
            <person name="Tolentino B."/>
            <person name="Nuzhdin S."/>
        </authorList>
    </citation>
    <scope>NUCLEOTIDE SEQUENCE [LARGE SCALE GENOMIC DNA]</scope>
    <source>
        <strain evidence="4 5">LC.270.F.C4</strain>
    </source>
</reference>
<feature type="domain" description="Zinc finger CHC2-type" evidence="2">
    <location>
        <begin position="12"/>
        <end position="98"/>
    </location>
</feature>
<protein>
    <submittedName>
        <fullName evidence="4">CHC2 zinc finger domain-containing protein</fullName>
    </submittedName>
</protein>
<evidence type="ECO:0000313" key="4">
    <source>
        <dbReference type="EMBL" id="WOI32865.1"/>
    </source>
</evidence>
<dbReference type="Gene3D" id="3.90.580.10">
    <property type="entry name" value="Zinc finger, CHC2-type domain"/>
    <property type="match status" value="1"/>
</dbReference>
<evidence type="ECO:0000259" key="3">
    <source>
        <dbReference type="Pfam" id="PF23639"/>
    </source>
</evidence>
<dbReference type="RefSeq" id="WP_317385139.1">
    <property type="nucleotide sequence ID" value="NZ_CP136704.1"/>
</dbReference>
<proteinExistence type="predicted"/>
<name>A0ABZ0HF66_TRISK</name>
<dbReference type="Proteomes" id="UP001302666">
    <property type="component" value="Chromosome"/>
</dbReference>
<feature type="domain" description="DUF7146" evidence="3">
    <location>
        <begin position="129"/>
        <end position="253"/>
    </location>
</feature>
<evidence type="ECO:0000313" key="5">
    <source>
        <dbReference type="Proteomes" id="UP001302666"/>
    </source>
</evidence>
<dbReference type="Pfam" id="PF01807">
    <property type="entry name" value="Zn_ribbon_DnaG"/>
    <property type="match status" value="1"/>
</dbReference>
<feature type="region of interest" description="Disordered" evidence="1">
    <location>
        <begin position="100"/>
        <end position="119"/>
    </location>
</feature>
<dbReference type="InterPro" id="IPR036977">
    <property type="entry name" value="DNA_primase_Znf_CHC2"/>
</dbReference>
<gene>
    <name evidence="4" type="ORF">R1T40_18305</name>
</gene>
<evidence type="ECO:0000256" key="1">
    <source>
        <dbReference type="SAM" id="MobiDB-lite"/>
    </source>
</evidence>
<feature type="compositionally biased region" description="Basic and acidic residues" evidence="1">
    <location>
        <begin position="104"/>
        <end position="119"/>
    </location>
</feature>
<dbReference type="InterPro" id="IPR002694">
    <property type="entry name" value="Znf_CHC2"/>
</dbReference>
<evidence type="ECO:0000259" key="2">
    <source>
        <dbReference type="Pfam" id="PF01807"/>
    </source>
</evidence>
<accession>A0ABZ0HF66</accession>
<dbReference type="InterPro" id="IPR055570">
    <property type="entry name" value="DUF7146"/>
</dbReference>